<evidence type="ECO:0000313" key="2">
    <source>
        <dbReference type="EMBL" id="KAA3484553.1"/>
    </source>
</evidence>
<dbReference type="EMBL" id="SMMG02000002">
    <property type="protein sequence ID" value="KAA3484553.1"/>
    <property type="molecule type" value="Genomic_DNA"/>
</dbReference>
<accession>A0A5B6WSW6</accession>
<proteinExistence type="predicted"/>
<keyword evidence="3" id="KW-1185">Reference proteome</keyword>
<keyword evidence="1" id="KW-0472">Membrane</keyword>
<comment type="caution">
    <text evidence="2">The sequence shown here is derived from an EMBL/GenBank/DDBJ whole genome shotgun (WGS) entry which is preliminary data.</text>
</comment>
<dbReference type="OrthoDB" id="10507526at2759"/>
<dbReference type="AlphaFoldDB" id="A0A5B6WSW6"/>
<keyword evidence="1" id="KW-0812">Transmembrane</keyword>
<evidence type="ECO:0000256" key="1">
    <source>
        <dbReference type="SAM" id="Phobius"/>
    </source>
</evidence>
<keyword evidence="1" id="KW-1133">Transmembrane helix</keyword>
<feature type="transmembrane region" description="Helical" evidence="1">
    <location>
        <begin position="113"/>
        <end position="130"/>
    </location>
</feature>
<reference evidence="3" key="1">
    <citation type="journal article" date="2019" name="Plant Biotechnol. J.">
        <title>Genome sequencing of the Australian wild diploid species Gossypium australe highlights disease resistance and delayed gland morphogenesis.</title>
        <authorList>
            <person name="Cai Y."/>
            <person name="Cai X."/>
            <person name="Wang Q."/>
            <person name="Wang P."/>
            <person name="Zhang Y."/>
            <person name="Cai C."/>
            <person name="Xu Y."/>
            <person name="Wang K."/>
            <person name="Zhou Z."/>
            <person name="Wang C."/>
            <person name="Geng S."/>
            <person name="Li B."/>
            <person name="Dong Q."/>
            <person name="Hou Y."/>
            <person name="Wang H."/>
            <person name="Ai P."/>
            <person name="Liu Z."/>
            <person name="Yi F."/>
            <person name="Sun M."/>
            <person name="An G."/>
            <person name="Cheng J."/>
            <person name="Zhang Y."/>
            <person name="Shi Q."/>
            <person name="Xie Y."/>
            <person name="Shi X."/>
            <person name="Chang Y."/>
            <person name="Huang F."/>
            <person name="Chen Y."/>
            <person name="Hong S."/>
            <person name="Mi L."/>
            <person name="Sun Q."/>
            <person name="Zhang L."/>
            <person name="Zhou B."/>
            <person name="Peng R."/>
            <person name="Zhang X."/>
            <person name="Liu F."/>
        </authorList>
    </citation>
    <scope>NUCLEOTIDE SEQUENCE [LARGE SCALE GENOMIC DNA]</scope>
    <source>
        <strain evidence="3">cv. PA1801</strain>
    </source>
</reference>
<protein>
    <submittedName>
        <fullName evidence="2">Uncharacterized protein</fullName>
    </submittedName>
</protein>
<sequence length="133" mass="15577">MRKPSYTKKILNDDITTKFFHGNLHLDNRSYYSILGLNCFLANRNLPFEIVHVYPHGAVEVKDKTGFIFKAHYDPDAPFMGYSEAISSVMEKYGWQIFCLHLDDVLTRVVKEFYAHLISPLLIMVLYMYAMSW</sequence>
<dbReference type="Proteomes" id="UP000325315">
    <property type="component" value="Unassembled WGS sequence"/>
</dbReference>
<gene>
    <name evidence="2" type="ORF">EPI10_006629</name>
</gene>
<organism evidence="2 3">
    <name type="scientific">Gossypium australe</name>
    <dbReference type="NCBI Taxonomy" id="47621"/>
    <lineage>
        <taxon>Eukaryota</taxon>
        <taxon>Viridiplantae</taxon>
        <taxon>Streptophyta</taxon>
        <taxon>Embryophyta</taxon>
        <taxon>Tracheophyta</taxon>
        <taxon>Spermatophyta</taxon>
        <taxon>Magnoliopsida</taxon>
        <taxon>eudicotyledons</taxon>
        <taxon>Gunneridae</taxon>
        <taxon>Pentapetalae</taxon>
        <taxon>rosids</taxon>
        <taxon>malvids</taxon>
        <taxon>Malvales</taxon>
        <taxon>Malvaceae</taxon>
        <taxon>Malvoideae</taxon>
        <taxon>Gossypium</taxon>
    </lineage>
</organism>
<evidence type="ECO:0000313" key="3">
    <source>
        <dbReference type="Proteomes" id="UP000325315"/>
    </source>
</evidence>
<name>A0A5B6WSW6_9ROSI</name>